<gene>
    <name evidence="4" type="ORF">CYMTET_31197</name>
</gene>
<dbReference type="AlphaFoldDB" id="A0AAE0KTE1"/>
<dbReference type="Gene3D" id="3.40.50.12780">
    <property type="entry name" value="N-terminal domain of ligase-like"/>
    <property type="match status" value="1"/>
</dbReference>
<feature type="domain" description="Carrier" evidence="2">
    <location>
        <begin position="329"/>
        <end position="383"/>
    </location>
</feature>
<proteinExistence type="predicted"/>
<dbReference type="Gene3D" id="3.30.300.30">
    <property type="match status" value="1"/>
</dbReference>
<dbReference type="InterPro" id="IPR025110">
    <property type="entry name" value="AMP-bd_C"/>
</dbReference>
<evidence type="ECO:0000259" key="2">
    <source>
        <dbReference type="Pfam" id="PF00550"/>
    </source>
</evidence>
<feature type="region of interest" description="Disordered" evidence="1">
    <location>
        <begin position="398"/>
        <end position="446"/>
    </location>
</feature>
<comment type="caution">
    <text evidence="4">The sequence shown here is derived from an EMBL/GenBank/DDBJ whole genome shotgun (WGS) entry which is preliminary data.</text>
</comment>
<dbReference type="Gene3D" id="2.130.10.10">
    <property type="entry name" value="YVTN repeat-like/Quinoprotein amine dehydrogenase"/>
    <property type="match status" value="1"/>
</dbReference>
<dbReference type="GO" id="GO:0043041">
    <property type="term" value="P:amino acid activation for nonribosomal peptide biosynthetic process"/>
    <property type="evidence" value="ECO:0007669"/>
    <property type="project" value="TreeGrafter"/>
</dbReference>
<evidence type="ECO:0000256" key="1">
    <source>
        <dbReference type="SAM" id="MobiDB-lite"/>
    </source>
</evidence>
<dbReference type="InterPro" id="IPR036736">
    <property type="entry name" value="ACP-like_sf"/>
</dbReference>
<feature type="compositionally biased region" description="Polar residues" evidence="1">
    <location>
        <begin position="603"/>
        <end position="620"/>
    </location>
</feature>
<dbReference type="SUPFAM" id="SSF56801">
    <property type="entry name" value="Acetyl-CoA synthetase-like"/>
    <property type="match status" value="1"/>
</dbReference>
<feature type="domain" description="AMP-binding enzyme C-terminal" evidence="3">
    <location>
        <begin position="186"/>
        <end position="282"/>
    </location>
</feature>
<dbReference type="InterPro" id="IPR045851">
    <property type="entry name" value="AMP-bd_C_sf"/>
</dbReference>
<feature type="region of interest" description="Disordered" evidence="1">
    <location>
        <begin position="226"/>
        <end position="250"/>
    </location>
</feature>
<dbReference type="EMBL" id="LGRX02018443">
    <property type="protein sequence ID" value="KAK3259820.1"/>
    <property type="molecule type" value="Genomic_DNA"/>
</dbReference>
<sequence length="786" mass="82958">MCTPSAFATVDLGQLGALELAGPSTRKLTDGWHTLRTPSAPTVSCGAGSRPRPPHTLTSLPIGRPLPGVWMGVLDPGGGMRAMPPGGVGELYVGGVGLAAGYLRDPSLTDDKFPVYLAGSNRDAGDLTGTDRNWWTESRAQSPQGEVRIHRTGDLARINPATGCLELLGRLDSQVQVHGKRVDLLEVETVLGMHPRVAAAAATLGTDGRIYGFIVQVDGPRWHRREARKSAVDTGAAQLQDAPGRPERGAAGDVKQWARTQLPEHAAPAEVVVVAEIPRTASSGKVYRAGLPEMPKRAPSRVEEAHPLRDREVGSSGGYRDCLGDAVRSVARAAGVAQEAVQEASDFFDLGGTSIGAADVALDLGVAMETVYACRTPRALAAHMRTAPCDQCMAITEADRRSSQSPPPPPQALYGDTSDTASKRLRGAKSAAPRGTRSPASTTLEQEVAEGRIFGIAVGRGSRVHTLRCDDEELASTPPPGGLGSGKQGGSDSRGGPDAVTSEEAFVRAAASWLVGRRPSGEPRLMGLPATNIVGRERDAERAYEEGHEGGHERFLKGGREGVHEKSLKRGREGVHERSHEGGLESGDQGEARDAMRGGRLARSSSDTQCDAKSATSAQPPITDAAPQYSAGSPGDTREDSPRVVTGEILPALEMIWRVRLGKCVDASPLLLLRFAQHGCRPRRLPPGWPQVAGDVLLTERASGEAEAATADVRHGAAEEENRELEASWVVVVGSHAGNVLCADADTGRVLWEVRLGERIESSATATRDGRCIVVGCYDVVATRAA</sequence>
<dbReference type="Proteomes" id="UP001190700">
    <property type="component" value="Unassembled WGS sequence"/>
</dbReference>
<dbReference type="PANTHER" id="PTHR44394:SF1">
    <property type="entry name" value="BETA-ALANINE-ACTIVATING ENZYME"/>
    <property type="match status" value="1"/>
</dbReference>
<organism evidence="4 5">
    <name type="scientific">Cymbomonas tetramitiformis</name>
    <dbReference type="NCBI Taxonomy" id="36881"/>
    <lineage>
        <taxon>Eukaryota</taxon>
        <taxon>Viridiplantae</taxon>
        <taxon>Chlorophyta</taxon>
        <taxon>Pyramimonadophyceae</taxon>
        <taxon>Pyramimonadales</taxon>
        <taxon>Pyramimonadaceae</taxon>
        <taxon>Cymbomonas</taxon>
    </lineage>
</organism>
<evidence type="ECO:0000313" key="4">
    <source>
        <dbReference type="EMBL" id="KAK3259820.1"/>
    </source>
</evidence>
<feature type="compositionally biased region" description="Gly residues" evidence="1">
    <location>
        <begin position="482"/>
        <end position="493"/>
    </location>
</feature>
<dbReference type="PANTHER" id="PTHR44394">
    <property type="entry name" value="BETA-ALANINE-ACTIVATING ENZYME"/>
    <property type="match status" value="1"/>
</dbReference>
<reference evidence="4 5" key="1">
    <citation type="journal article" date="2015" name="Genome Biol. Evol.">
        <title>Comparative Genomics of a Bacterivorous Green Alga Reveals Evolutionary Causalities and Consequences of Phago-Mixotrophic Mode of Nutrition.</title>
        <authorList>
            <person name="Burns J.A."/>
            <person name="Paasch A."/>
            <person name="Narechania A."/>
            <person name="Kim E."/>
        </authorList>
    </citation>
    <scope>NUCLEOTIDE SEQUENCE [LARGE SCALE GENOMIC DNA]</scope>
    <source>
        <strain evidence="4 5">PLY_AMNH</strain>
    </source>
</reference>
<feature type="region of interest" description="Disordered" evidence="1">
    <location>
        <begin position="540"/>
        <end position="643"/>
    </location>
</feature>
<dbReference type="Pfam" id="PF00550">
    <property type="entry name" value="PP-binding"/>
    <property type="match status" value="1"/>
</dbReference>
<dbReference type="InterPro" id="IPR015943">
    <property type="entry name" value="WD40/YVTN_repeat-like_dom_sf"/>
</dbReference>
<dbReference type="SUPFAM" id="SSF50998">
    <property type="entry name" value="Quinoprotein alcohol dehydrogenase-like"/>
    <property type="match status" value="1"/>
</dbReference>
<feature type="region of interest" description="Disordered" evidence="1">
    <location>
        <begin position="472"/>
        <end position="500"/>
    </location>
</feature>
<dbReference type="InterPro" id="IPR052091">
    <property type="entry name" value="Beta-ala_Activ/Resist"/>
</dbReference>
<evidence type="ECO:0008006" key="6">
    <source>
        <dbReference type="Google" id="ProtNLM"/>
    </source>
</evidence>
<dbReference type="Gene3D" id="1.10.1200.10">
    <property type="entry name" value="ACP-like"/>
    <property type="match status" value="1"/>
</dbReference>
<evidence type="ECO:0000259" key="3">
    <source>
        <dbReference type="Pfam" id="PF13193"/>
    </source>
</evidence>
<accession>A0AAE0KTE1</accession>
<keyword evidence="5" id="KW-1185">Reference proteome</keyword>
<dbReference type="InterPro" id="IPR011047">
    <property type="entry name" value="Quinoprotein_ADH-like_sf"/>
</dbReference>
<protein>
    <recommendedName>
        <fullName evidence="6">Carrier domain-containing protein</fullName>
    </recommendedName>
</protein>
<dbReference type="SUPFAM" id="SSF47336">
    <property type="entry name" value="ACP-like"/>
    <property type="match status" value="1"/>
</dbReference>
<dbReference type="InterPro" id="IPR042099">
    <property type="entry name" value="ANL_N_sf"/>
</dbReference>
<dbReference type="Pfam" id="PF13193">
    <property type="entry name" value="AMP-binding_C"/>
    <property type="match status" value="1"/>
</dbReference>
<feature type="compositionally biased region" description="Basic and acidic residues" evidence="1">
    <location>
        <begin position="540"/>
        <end position="583"/>
    </location>
</feature>
<evidence type="ECO:0000313" key="5">
    <source>
        <dbReference type="Proteomes" id="UP001190700"/>
    </source>
</evidence>
<dbReference type="InterPro" id="IPR009081">
    <property type="entry name" value="PP-bd_ACP"/>
</dbReference>
<name>A0AAE0KTE1_9CHLO</name>
<feature type="region of interest" description="Disordered" evidence="1">
    <location>
        <begin position="39"/>
        <end position="61"/>
    </location>
</feature>